<dbReference type="AlphaFoldDB" id="A0A4R3HQH4"/>
<protein>
    <submittedName>
        <fullName evidence="1">Uncharacterized protein</fullName>
    </submittedName>
</protein>
<reference evidence="1 2" key="1">
    <citation type="submission" date="2019-03" db="EMBL/GenBank/DDBJ databases">
        <title>Genomic Encyclopedia of Type Strains, Phase IV (KMG-IV): sequencing the most valuable type-strain genomes for metagenomic binning, comparative biology and taxonomic classification.</title>
        <authorList>
            <person name="Goeker M."/>
        </authorList>
    </citation>
    <scope>NUCLEOTIDE SEQUENCE [LARGE SCALE GENOMIC DNA]</scope>
    <source>
        <strain evidence="1 2">DSM 7445</strain>
    </source>
</reference>
<organism evidence="1 2">
    <name type="scientific">Paucimonas lemoignei</name>
    <name type="common">Pseudomonas lemoignei</name>
    <dbReference type="NCBI Taxonomy" id="29443"/>
    <lineage>
        <taxon>Bacteria</taxon>
        <taxon>Pseudomonadati</taxon>
        <taxon>Pseudomonadota</taxon>
        <taxon>Betaproteobacteria</taxon>
        <taxon>Burkholderiales</taxon>
        <taxon>Burkholderiaceae</taxon>
        <taxon>Paucimonas</taxon>
    </lineage>
</organism>
<dbReference type="OrthoDB" id="8781782at2"/>
<dbReference type="EMBL" id="SLZQ01000012">
    <property type="protein sequence ID" value="TCS34708.1"/>
    <property type="molecule type" value="Genomic_DNA"/>
</dbReference>
<name>A0A4R3HQH4_PAULE</name>
<gene>
    <name evidence="1" type="ORF">EDC30_11238</name>
</gene>
<sequence>MNRHQRVSLTDEKEALLARMQASRGAYQRMLLGQEEPIVEVKPPPPANAFPKSKTISWIRDHPYLMLAGVAAAILATQRRPRQAARTVVRKGGTAAKAFSRNHQTIQAAIGIVAMLARAAGQRRRR</sequence>
<dbReference type="Proteomes" id="UP000295382">
    <property type="component" value="Unassembled WGS sequence"/>
</dbReference>
<evidence type="ECO:0000313" key="2">
    <source>
        <dbReference type="Proteomes" id="UP000295382"/>
    </source>
</evidence>
<accession>A0A4R3HQH4</accession>
<dbReference type="RefSeq" id="WP_132259809.1">
    <property type="nucleotide sequence ID" value="NZ_SLZQ01000012.1"/>
</dbReference>
<keyword evidence="2" id="KW-1185">Reference proteome</keyword>
<evidence type="ECO:0000313" key="1">
    <source>
        <dbReference type="EMBL" id="TCS34708.1"/>
    </source>
</evidence>
<proteinExistence type="predicted"/>
<comment type="caution">
    <text evidence="1">The sequence shown here is derived from an EMBL/GenBank/DDBJ whole genome shotgun (WGS) entry which is preliminary data.</text>
</comment>